<keyword evidence="4" id="KW-0539">Nucleus</keyword>
<dbReference type="InterPro" id="IPR016024">
    <property type="entry name" value="ARM-type_fold"/>
</dbReference>
<dbReference type="AlphaFoldDB" id="A0AAV1I6E4"/>
<gene>
    <name evidence="7" type="ORF">CVIRNUC_005555</name>
</gene>
<feature type="region of interest" description="Disordered" evidence="5">
    <location>
        <begin position="849"/>
        <end position="869"/>
    </location>
</feature>
<dbReference type="EMBL" id="CAUYUE010000006">
    <property type="protein sequence ID" value="CAK0782096.1"/>
    <property type="molecule type" value="Genomic_DNA"/>
</dbReference>
<dbReference type="GO" id="GO:0031267">
    <property type="term" value="F:small GTPase binding"/>
    <property type="evidence" value="ECO:0007669"/>
    <property type="project" value="InterPro"/>
</dbReference>
<dbReference type="Pfam" id="PF25758">
    <property type="entry name" value="TPR_IPO11"/>
    <property type="match status" value="1"/>
</dbReference>
<keyword evidence="3" id="KW-0813">Transport</keyword>
<evidence type="ECO:0000256" key="5">
    <source>
        <dbReference type="SAM" id="MobiDB-lite"/>
    </source>
</evidence>
<evidence type="ECO:0000256" key="1">
    <source>
        <dbReference type="ARBA" id="ARBA00004123"/>
    </source>
</evidence>
<evidence type="ECO:0000256" key="2">
    <source>
        <dbReference type="ARBA" id="ARBA00007991"/>
    </source>
</evidence>
<dbReference type="PROSITE" id="PS50166">
    <property type="entry name" value="IMPORTIN_B_NT"/>
    <property type="match status" value="1"/>
</dbReference>
<comment type="similarity">
    <text evidence="2">Belongs to the importin beta family.</text>
</comment>
<dbReference type="GO" id="GO:0006606">
    <property type="term" value="P:protein import into nucleus"/>
    <property type="evidence" value="ECO:0007669"/>
    <property type="project" value="TreeGrafter"/>
</dbReference>
<protein>
    <recommendedName>
        <fullName evidence="6">Importin N-terminal domain-containing protein</fullName>
    </recommendedName>
</protein>
<organism evidence="7 8">
    <name type="scientific">Coccomyxa viridis</name>
    <dbReference type="NCBI Taxonomy" id="1274662"/>
    <lineage>
        <taxon>Eukaryota</taxon>
        <taxon>Viridiplantae</taxon>
        <taxon>Chlorophyta</taxon>
        <taxon>core chlorophytes</taxon>
        <taxon>Trebouxiophyceae</taxon>
        <taxon>Trebouxiophyceae incertae sedis</taxon>
        <taxon>Coccomyxaceae</taxon>
        <taxon>Coccomyxa</taxon>
    </lineage>
</organism>
<dbReference type="InterPro" id="IPR011989">
    <property type="entry name" value="ARM-like"/>
</dbReference>
<dbReference type="InterPro" id="IPR001494">
    <property type="entry name" value="Importin-beta_N"/>
</dbReference>
<dbReference type="SUPFAM" id="SSF48371">
    <property type="entry name" value="ARM repeat"/>
    <property type="match status" value="1"/>
</dbReference>
<keyword evidence="8" id="KW-1185">Reference proteome</keyword>
<comment type="subcellular location">
    <subcellularLocation>
        <location evidence="1">Nucleus</location>
    </subcellularLocation>
</comment>
<evidence type="ECO:0000259" key="6">
    <source>
        <dbReference type="PROSITE" id="PS50166"/>
    </source>
</evidence>
<accession>A0AAV1I6E4</accession>
<dbReference type="InterPro" id="IPR058669">
    <property type="entry name" value="TPR_IPO7/11-like"/>
</dbReference>
<dbReference type="GO" id="GO:0005829">
    <property type="term" value="C:cytosol"/>
    <property type="evidence" value="ECO:0007669"/>
    <property type="project" value="TreeGrafter"/>
</dbReference>
<evidence type="ECO:0000256" key="4">
    <source>
        <dbReference type="ARBA" id="ARBA00023242"/>
    </source>
</evidence>
<dbReference type="PANTHER" id="PTHR10997">
    <property type="entry name" value="IMPORTIN-7, 8, 11"/>
    <property type="match status" value="1"/>
</dbReference>
<evidence type="ECO:0000313" key="8">
    <source>
        <dbReference type="Proteomes" id="UP001314263"/>
    </source>
</evidence>
<dbReference type="GO" id="GO:0005635">
    <property type="term" value="C:nuclear envelope"/>
    <property type="evidence" value="ECO:0007669"/>
    <property type="project" value="TreeGrafter"/>
</dbReference>
<evidence type="ECO:0000256" key="3">
    <source>
        <dbReference type="ARBA" id="ARBA00022448"/>
    </source>
</evidence>
<feature type="domain" description="Importin N-terminal" evidence="6">
    <location>
        <begin position="32"/>
        <end position="109"/>
    </location>
</feature>
<feature type="region of interest" description="Disordered" evidence="5">
    <location>
        <begin position="428"/>
        <end position="448"/>
    </location>
</feature>
<dbReference type="Proteomes" id="UP001314263">
    <property type="component" value="Unassembled WGS sequence"/>
</dbReference>
<evidence type="ECO:0000313" key="7">
    <source>
        <dbReference type="EMBL" id="CAK0782096.1"/>
    </source>
</evidence>
<dbReference type="Pfam" id="PF03810">
    <property type="entry name" value="IBN_N"/>
    <property type="match status" value="1"/>
</dbReference>
<comment type="caution">
    <text evidence="7">The sequence shown here is derived from an EMBL/GenBank/DDBJ whole genome shotgun (WGS) entry which is preliminary data.</text>
</comment>
<dbReference type="Gene3D" id="1.25.10.10">
    <property type="entry name" value="Leucine-rich Repeat Variant"/>
    <property type="match status" value="1"/>
</dbReference>
<dbReference type="SMART" id="SM00913">
    <property type="entry name" value="IBN_N"/>
    <property type="match status" value="1"/>
</dbReference>
<sequence length="1124" mass="121271">MDVEQVEQVAVEAVYNCITGTFSPDASVRTPAEIRLKAWEEDASPGFLLALVKILEGCPDEAIRLVAAVVAKNAVGSSWRKTLGSREWSRVPDGEKAAVRETAARLLLTDDSHRISLQLGLLLTNIARFDFPGQWPSLLSDLAGAAAWASPMQPAAKLRALFALKNVLRALKSKRFVVEAPEAVAGLSQADLKPLTERIAQERKLMHSRAETLLPIEIDEWQGHLGAVLQGAADWEVRGHLGNRGLFVLRELLQLLPTWEAVRPDIRRFLEAALQASQALVSMIAGPEGDKRSALCALAFERMGQCVLAAMDKQPLDFAAYLPQYLRLYGHTAIIAMDGAALRAVRGKTRVLLTRFLARALLCPIYSQDWLDSRPKEREGVPKLDTEGAAAAVAALNEMLSPEQCGPLVEAIINKYITLSAEELQEWQENPEGHVRSQDVETGPDADTPRPCGLALLLCMRDRGPESTDAALIGYASRLQAQPSSLEASLAREACYRVIGEISPLPEQINFVTWYQSELQNLLQASKPLSSSAESLQQRVLVARAAWLVGVCGGELPPPLWGEALACLVRHMGSPDLVLALSAVSALLALLSTFIEQQHAIRDAEEAKKENGQGRMFLFMSRSAAQAEDPAFIQAHGERAGALARAAPALLPALFGLVQRLEEVESKVRVLQLVSVSIEALGDAAGPLLGSVAAALPMVWGGAADAAAGAETGAVARMHSALIAVVAHLLARLGGQALDEAQFQGMLWRLLGHALDLSNPESDTLIEEALRLLVSVLNNATAFMPALQELMPQLLTILGRGRDSAAVYSILEGCLLLGGVAVLHPHEAMLAGALQASLARLLQALSAPAQPPARPAGSPQPRSGPESNAVSQDLVQEAVAAASLTDVLLKLTGEAGFSFLEPMIRGVVAVLLSPPFREDSIPQRLISLAEGLFEVLSHALFLRPAALQQMLPPDAALQTQFFDVWLTVAQISYLEEVLGHPAMASLGRMRRRMAATSMLQLITGRASPVLLELKLFSQVMAVAMRTLREAPQFEEDRQDVQKAVDEMQHPTEGQVQAVMLRRMQLAQADPLFVYDLASSVRGALQLACQRHSQQELLEAVEWTEGPVGAELRGMLENNASMDGG</sequence>
<dbReference type="PANTHER" id="PTHR10997:SF70">
    <property type="entry name" value="IMPORTIN N-TERMINAL DOMAIN-CONTAINING PROTEIN"/>
    <property type="match status" value="1"/>
</dbReference>
<proteinExistence type="inferred from homology"/>
<name>A0AAV1I6E4_9CHLO</name>
<reference evidence="7 8" key="1">
    <citation type="submission" date="2023-10" db="EMBL/GenBank/DDBJ databases">
        <authorList>
            <person name="Maclean D."/>
            <person name="Macfadyen A."/>
        </authorList>
    </citation>
    <scope>NUCLEOTIDE SEQUENCE [LARGE SCALE GENOMIC DNA]</scope>
</reference>